<evidence type="ECO:0000259" key="6">
    <source>
        <dbReference type="Pfam" id="PF02631"/>
    </source>
</evidence>
<dbReference type="NCBIfam" id="NF001057">
    <property type="entry name" value="PRK00117.3-3"/>
    <property type="match status" value="1"/>
</dbReference>
<dbReference type="EMBL" id="LNXV01000004">
    <property type="protein sequence ID" value="KTC86418.1"/>
    <property type="molecule type" value="Genomic_DNA"/>
</dbReference>
<dbReference type="InterPro" id="IPR003783">
    <property type="entry name" value="Regulatory_RecX"/>
</dbReference>
<name>A0A0W0SSM2_9GAMM</name>
<evidence type="ECO:0000313" key="9">
    <source>
        <dbReference type="EMBL" id="KTC86418.1"/>
    </source>
</evidence>
<dbReference type="RefSeq" id="WP_058440470.1">
    <property type="nucleotide sequence ID" value="NZ_CAAAHU010000020.1"/>
</dbReference>
<comment type="function">
    <text evidence="5">Modulates RecA activity.</text>
</comment>
<dbReference type="Pfam" id="PF21981">
    <property type="entry name" value="RecX_HTH3"/>
    <property type="match status" value="1"/>
</dbReference>
<dbReference type="InterPro" id="IPR036388">
    <property type="entry name" value="WH-like_DNA-bd_sf"/>
</dbReference>
<proteinExistence type="inferred from homology"/>
<dbReference type="GO" id="GO:0005737">
    <property type="term" value="C:cytoplasm"/>
    <property type="evidence" value="ECO:0007669"/>
    <property type="project" value="UniProtKB-SubCell"/>
</dbReference>
<feature type="domain" description="RecX second three-helical" evidence="6">
    <location>
        <begin position="50"/>
        <end position="90"/>
    </location>
</feature>
<dbReference type="GO" id="GO:0006282">
    <property type="term" value="P:regulation of DNA repair"/>
    <property type="evidence" value="ECO:0007669"/>
    <property type="project" value="UniProtKB-UniRule"/>
</dbReference>
<dbReference type="InterPro" id="IPR053925">
    <property type="entry name" value="RecX_HTH_3rd"/>
</dbReference>
<dbReference type="OrthoDB" id="7066780at2"/>
<evidence type="ECO:0000256" key="2">
    <source>
        <dbReference type="ARBA" id="ARBA00009695"/>
    </source>
</evidence>
<evidence type="ECO:0000259" key="7">
    <source>
        <dbReference type="Pfam" id="PF21981"/>
    </source>
</evidence>
<organism evidence="9 10">
    <name type="scientific">Legionella brunensis</name>
    <dbReference type="NCBI Taxonomy" id="29422"/>
    <lineage>
        <taxon>Bacteria</taxon>
        <taxon>Pseudomonadati</taxon>
        <taxon>Pseudomonadota</taxon>
        <taxon>Gammaproteobacteria</taxon>
        <taxon>Legionellales</taxon>
        <taxon>Legionellaceae</taxon>
        <taxon>Legionella</taxon>
    </lineage>
</organism>
<dbReference type="InterPro" id="IPR053926">
    <property type="entry name" value="RecX_HTH_1st"/>
</dbReference>
<dbReference type="STRING" id="29422.Lbru_0359"/>
<comment type="caution">
    <text evidence="9">The sequence shown here is derived from an EMBL/GenBank/DDBJ whole genome shotgun (WGS) entry which is preliminary data.</text>
</comment>
<gene>
    <name evidence="5 9" type="primary">recX</name>
    <name evidence="9" type="ORF">Lbru_0359</name>
</gene>
<dbReference type="Proteomes" id="UP000054742">
    <property type="component" value="Unassembled WGS sequence"/>
</dbReference>
<evidence type="ECO:0000256" key="5">
    <source>
        <dbReference type="HAMAP-Rule" id="MF_01114"/>
    </source>
</evidence>
<evidence type="ECO:0000256" key="4">
    <source>
        <dbReference type="ARBA" id="ARBA00022490"/>
    </source>
</evidence>
<feature type="domain" description="RecX first three-helical" evidence="8">
    <location>
        <begin position="4"/>
        <end position="43"/>
    </location>
</feature>
<feature type="domain" description="RecX third three-helical" evidence="7">
    <location>
        <begin position="101"/>
        <end position="141"/>
    </location>
</feature>
<protein>
    <recommendedName>
        <fullName evidence="3 5">Regulatory protein RecX</fullName>
    </recommendedName>
</protein>
<reference evidence="9 10" key="1">
    <citation type="submission" date="2015-11" db="EMBL/GenBank/DDBJ databases">
        <title>Genomic analysis of 38 Legionella species identifies large and diverse effector repertoires.</title>
        <authorList>
            <person name="Burstein D."/>
            <person name="Amaro F."/>
            <person name="Zusman T."/>
            <person name="Lifshitz Z."/>
            <person name="Cohen O."/>
            <person name="Gilbert J.A."/>
            <person name="Pupko T."/>
            <person name="Shuman H.A."/>
            <person name="Segal G."/>
        </authorList>
    </citation>
    <scope>NUCLEOTIDE SEQUENCE [LARGE SCALE GENOMIC DNA]</scope>
    <source>
        <strain evidence="9 10">ATCC 43878</strain>
    </source>
</reference>
<dbReference type="HAMAP" id="MF_01114">
    <property type="entry name" value="RecX"/>
    <property type="match status" value="1"/>
</dbReference>
<dbReference type="AlphaFoldDB" id="A0A0W0SSM2"/>
<dbReference type="Gene3D" id="1.10.10.10">
    <property type="entry name" value="Winged helix-like DNA-binding domain superfamily/Winged helix DNA-binding domain"/>
    <property type="match status" value="3"/>
</dbReference>
<keyword evidence="4 5" id="KW-0963">Cytoplasm</keyword>
<dbReference type="Pfam" id="PF02631">
    <property type="entry name" value="RecX_HTH2"/>
    <property type="match status" value="1"/>
</dbReference>
<accession>A0A0W0SSM2</accession>
<comment type="similarity">
    <text evidence="2 5">Belongs to the RecX family.</text>
</comment>
<evidence type="ECO:0000313" key="10">
    <source>
        <dbReference type="Proteomes" id="UP000054742"/>
    </source>
</evidence>
<evidence type="ECO:0000256" key="3">
    <source>
        <dbReference type="ARBA" id="ARBA00018111"/>
    </source>
</evidence>
<dbReference type="PANTHER" id="PTHR33602">
    <property type="entry name" value="REGULATORY PROTEIN RECX FAMILY PROTEIN"/>
    <property type="match status" value="1"/>
</dbReference>
<dbReference type="InterPro" id="IPR053924">
    <property type="entry name" value="RecX_HTH_2nd"/>
</dbReference>
<dbReference type="PATRIC" id="fig|29422.6.peg.373"/>
<sequence length="148" mass="17185">MTKAFDCAMRLLTRREHGAQELADKLAQKGYDQMEIAEAVVKCQNLGLQSDVRFVESVCAVRIRQGYGPLKIFQELQAKQIARELIDDVLKQEQNNWLNYAQAVWDKKYKNQETLSYTELQKGQRFLLYRGFPSDIIVKVVKEVDVIQ</sequence>
<dbReference type="Pfam" id="PF21982">
    <property type="entry name" value="RecX_HTH1"/>
    <property type="match status" value="1"/>
</dbReference>
<evidence type="ECO:0000256" key="1">
    <source>
        <dbReference type="ARBA" id="ARBA00004496"/>
    </source>
</evidence>
<dbReference type="PANTHER" id="PTHR33602:SF1">
    <property type="entry name" value="REGULATORY PROTEIN RECX FAMILY PROTEIN"/>
    <property type="match status" value="1"/>
</dbReference>
<evidence type="ECO:0000259" key="8">
    <source>
        <dbReference type="Pfam" id="PF21982"/>
    </source>
</evidence>
<comment type="subcellular location">
    <subcellularLocation>
        <location evidence="1 5">Cytoplasm</location>
    </subcellularLocation>
</comment>
<keyword evidence="10" id="KW-1185">Reference proteome</keyword>